<evidence type="ECO:0000259" key="4">
    <source>
        <dbReference type="Pfam" id="PF20147"/>
    </source>
</evidence>
<dbReference type="VEuPathDB" id="FungiDB:RhiirFUN_014553"/>
<dbReference type="GO" id="GO:0043657">
    <property type="term" value="C:host cell"/>
    <property type="evidence" value="ECO:0007669"/>
    <property type="project" value="UniProtKB-SubCell"/>
</dbReference>
<reference evidence="5 6" key="2">
    <citation type="submission" date="2017-10" db="EMBL/GenBank/DDBJ databases">
        <title>Extensive intraspecific genome diversity in a model arbuscular mycorrhizal fungus.</title>
        <authorList>
            <person name="Chen E.C.H."/>
            <person name="Morin E."/>
            <person name="Baudet D."/>
            <person name="Noel J."/>
            <person name="Ndikumana S."/>
            <person name="Charron P."/>
            <person name="St-Onge C."/>
            <person name="Giorgi J."/>
            <person name="Grigoriev I.V."/>
            <person name="Roux C."/>
            <person name="Martin F.M."/>
            <person name="Corradi N."/>
        </authorList>
    </citation>
    <scope>NUCLEOTIDE SEQUENCE [LARGE SCALE GENOMIC DNA]</scope>
    <source>
        <strain evidence="5 6">C2</strain>
    </source>
</reference>
<evidence type="ECO:0000313" key="5">
    <source>
        <dbReference type="EMBL" id="PKK55254.1"/>
    </source>
</evidence>
<proteinExistence type="predicted"/>
<feature type="domain" description="Crinkler effector protein N-terminal" evidence="4">
    <location>
        <begin position="2"/>
        <end position="90"/>
    </location>
</feature>
<evidence type="ECO:0000313" key="6">
    <source>
        <dbReference type="Proteomes" id="UP000233469"/>
    </source>
</evidence>
<comment type="subcellular location">
    <subcellularLocation>
        <location evidence="1">Host cell</location>
    </subcellularLocation>
    <subcellularLocation>
        <location evidence="2">Secreted</location>
    </subcellularLocation>
</comment>
<dbReference type="GO" id="GO:0005576">
    <property type="term" value="C:extracellular region"/>
    <property type="evidence" value="ECO:0007669"/>
    <property type="project" value="UniProtKB-SubCell"/>
</dbReference>
<dbReference type="Pfam" id="PF20147">
    <property type="entry name" value="Crinkler"/>
    <property type="match status" value="1"/>
</dbReference>
<name>A0A2N1M0T3_9GLOM</name>
<evidence type="ECO:0000256" key="3">
    <source>
        <dbReference type="ARBA" id="ARBA00022525"/>
    </source>
</evidence>
<evidence type="ECO:0000256" key="2">
    <source>
        <dbReference type="ARBA" id="ARBA00004613"/>
    </source>
</evidence>
<sequence length="180" mass="20892">QGNAHNAFAININKNKNISELKSLIQKEKHNDFAGIDPDQLKLWQVEIPDDCYDELTNLQLLGNNELLATKKISKYFTKTPANEHVHIIVTLPETTKTRKELELINKVAELQKLLKKSIYEFDIIVNPKRTKTSKWIVNIEQVTFKDLKEFIFALYQFPELQKDIATLAFSCNDEKYSPK</sequence>
<feature type="non-terminal residue" evidence="5">
    <location>
        <position position="1"/>
    </location>
</feature>
<dbReference type="InterPro" id="IPR045379">
    <property type="entry name" value="Crinkler_N"/>
</dbReference>
<evidence type="ECO:0000256" key="1">
    <source>
        <dbReference type="ARBA" id="ARBA00004340"/>
    </source>
</evidence>
<dbReference type="AlphaFoldDB" id="A0A2N1M0T3"/>
<dbReference type="Proteomes" id="UP000233469">
    <property type="component" value="Unassembled WGS sequence"/>
</dbReference>
<dbReference type="EMBL" id="LLXL01008092">
    <property type="protein sequence ID" value="PKK55254.1"/>
    <property type="molecule type" value="Genomic_DNA"/>
</dbReference>
<gene>
    <name evidence="5" type="ORF">RhiirC2_722521</name>
</gene>
<organism evidence="5 6">
    <name type="scientific">Rhizophagus irregularis</name>
    <dbReference type="NCBI Taxonomy" id="588596"/>
    <lineage>
        <taxon>Eukaryota</taxon>
        <taxon>Fungi</taxon>
        <taxon>Fungi incertae sedis</taxon>
        <taxon>Mucoromycota</taxon>
        <taxon>Glomeromycotina</taxon>
        <taxon>Glomeromycetes</taxon>
        <taxon>Glomerales</taxon>
        <taxon>Glomeraceae</taxon>
        <taxon>Rhizophagus</taxon>
    </lineage>
</organism>
<accession>A0A2N1M0T3</accession>
<comment type="caution">
    <text evidence="5">The sequence shown here is derived from an EMBL/GenBank/DDBJ whole genome shotgun (WGS) entry which is preliminary data.</text>
</comment>
<protein>
    <recommendedName>
        <fullName evidence="4">Crinkler effector protein N-terminal domain-containing protein</fullName>
    </recommendedName>
</protein>
<reference evidence="5 6" key="1">
    <citation type="submission" date="2016-04" db="EMBL/GenBank/DDBJ databases">
        <title>Genome analyses suggest a sexual origin of heterokaryosis in a supposedly ancient asexual fungus.</title>
        <authorList>
            <person name="Ropars J."/>
            <person name="Sedzielewska K."/>
            <person name="Noel J."/>
            <person name="Charron P."/>
            <person name="Farinelli L."/>
            <person name="Marton T."/>
            <person name="Kruger M."/>
            <person name="Pelin A."/>
            <person name="Brachmann A."/>
            <person name="Corradi N."/>
        </authorList>
    </citation>
    <scope>NUCLEOTIDE SEQUENCE [LARGE SCALE GENOMIC DNA]</scope>
    <source>
        <strain evidence="5 6">C2</strain>
    </source>
</reference>
<keyword evidence="3" id="KW-0964">Secreted</keyword>
<feature type="non-terminal residue" evidence="5">
    <location>
        <position position="180"/>
    </location>
</feature>